<feature type="chain" id="PRO_5045337589" description="DUF4366 domain-containing protein" evidence="2">
    <location>
        <begin position="27"/>
        <end position="232"/>
    </location>
</feature>
<feature type="transmembrane region" description="Helical" evidence="1">
    <location>
        <begin position="187"/>
        <end position="206"/>
    </location>
</feature>
<evidence type="ECO:0000256" key="1">
    <source>
        <dbReference type="SAM" id="Phobius"/>
    </source>
</evidence>
<keyword evidence="4" id="KW-1185">Reference proteome</keyword>
<keyword evidence="1" id="KW-1133">Transmembrane helix</keyword>
<keyword evidence="2" id="KW-0732">Signal</keyword>
<sequence>MTRTLIARACVPLVAAALALAPAAVAAAHPFGPPSMARIGVEGSRVSLAWLPAEDDWVALGRSLGAFENPAAGTDTTLTGEQKLARSAAVRDYLLARIAVTQAGRPCQAELEPLERLVAEGARFRFECADPVVDVDVRIDALTDLNEAYRTVLTAQTPAEPAQTVLTAATGTRRLRFDPAAAGGVPLAVPIVALLAVLGVLAAFLVRRRRTDARDPQGAHDVAQRHDAGGSR</sequence>
<accession>A0ABV8GPP5</accession>
<evidence type="ECO:0000256" key="2">
    <source>
        <dbReference type="SAM" id="SignalP"/>
    </source>
</evidence>
<dbReference type="RefSeq" id="WP_379535720.1">
    <property type="nucleotide sequence ID" value="NZ_JBHSBI010000052.1"/>
</dbReference>
<evidence type="ECO:0000313" key="3">
    <source>
        <dbReference type="EMBL" id="MFC4015920.1"/>
    </source>
</evidence>
<name>A0ABV8GPP5_9ACTN</name>
<reference evidence="4" key="1">
    <citation type="journal article" date="2019" name="Int. J. Syst. Evol. Microbiol.">
        <title>The Global Catalogue of Microorganisms (GCM) 10K type strain sequencing project: providing services to taxonomists for standard genome sequencing and annotation.</title>
        <authorList>
            <consortium name="The Broad Institute Genomics Platform"/>
            <consortium name="The Broad Institute Genome Sequencing Center for Infectious Disease"/>
            <person name="Wu L."/>
            <person name="Ma J."/>
        </authorList>
    </citation>
    <scope>NUCLEOTIDE SEQUENCE [LARGE SCALE GENOMIC DNA]</scope>
    <source>
        <strain evidence="4">TBRC 1276</strain>
    </source>
</reference>
<keyword evidence="1" id="KW-0812">Transmembrane</keyword>
<organism evidence="3 4">
    <name type="scientific">Nonomuraea purpurea</name>
    <dbReference type="NCBI Taxonomy" id="1849276"/>
    <lineage>
        <taxon>Bacteria</taxon>
        <taxon>Bacillati</taxon>
        <taxon>Actinomycetota</taxon>
        <taxon>Actinomycetes</taxon>
        <taxon>Streptosporangiales</taxon>
        <taxon>Streptosporangiaceae</taxon>
        <taxon>Nonomuraea</taxon>
    </lineage>
</organism>
<evidence type="ECO:0008006" key="5">
    <source>
        <dbReference type="Google" id="ProtNLM"/>
    </source>
</evidence>
<dbReference type="Proteomes" id="UP001595851">
    <property type="component" value="Unassembled WGS sequence"/>
</dbReference>
<keyword evidence="1" id="KW-0472">Membrane</keyword>
<comment type="caution">
    <text evidence="3">The sequence shown here is derived from an EMBL/GenBank/DDBJ whole genome shotgun (WGS) entry which is preliminary data.</text>
</comment>
<protein>
    <recommendedName>
        <fullName evidence="5">DUF4366 domain-containing protein</fullName>
    </recommendedName>
</protein>
<evidence type="ECO:0000313" key="4">
    <source>
        <dbReference type="Proteomes" id="UP001595851"/>
    </source>
</evidence>
<gene>
    <name evidence="3" type="ORF">ACFOY2_52525</name>
</gene>
<proteinExistence type="predicted"/>
<feature type="signal peptide" evidence="2">
    <location>
        <begin position="1"/>
        <end position="26"/>
    </location>
</feature>
<dbReference type="EMBL" id="JBHSBI010000052">
    <property type="protein sequence ID" value="MFC4015920.1"/>
    <property type="molecule type" value="Genomic_DNA"/>
</dbReference>